<dbReference type="Proteomes" id="UP001152320">
    <property type="component" value="Chromosome 20"/>
</dbReference>
<organism evidence="1 2">
    <name type="scientific">Holothuria leucospilota</name>
    <name type="common">Black long sea cucumber</name>
    <name type="synonym">Mertensiothuria leucospilota</name>
    <dbReference type="NCBI Taxonomy" id="206669"/>
    <lineage>
        <taxon>Eukaryota</taxon>
        <taxon>Metazoa</taxon>
        <taxon>Echinodermata</taxon>
        <taxon>Eleutherozoa</taxon>
        <taxon>Echinozoa</taxon>
        <taxon>Holothuroidea</taxon>
        <taxon>Aspidochirotacea</taxon>
        <taxon>Aspidochirotida</taxon>
        <taxon>Holothuriidae</taxon>
        <taxon>Holothuria</taxon>
    </lineage>
</organism>
<name>A0A9Q0YK62_HOLLE</name>
<accession>A0A9Q0YK62</accession>
<gene>
    <name evidence="1" type="ORF">HOLleu_37895</name>
</gene>
<keyword evidence="2" id="KW-1185">Reference proteome</keyword>
<comment type="caution">
    <text evidence="1">The sequence shown here is derived from an EMBL/GenBank/DDBJ whole genome shotgun (WGS) entry which is preliminary data.</text>
</comment>
<dbReference type="EMBL" id="JAIZAY010000020">
    <property type="protein sequence ID" value="KAJ8022875.1"/>
    <property type="molecule type" value="Genomic_DNA"/>
</dbReference>
<proteinExistence type="predicted"/>
<protein>
    <submittedName>
        <fullName evidence="1">Uncharacterized protein</fullName>
    </submittedName>
</protein>
<evidence type="ECO:0000313" key="2">
    <source>
        <dbReference type="Proteomes" id="UP001152320"/>
    </source>
</evidence>
<evidence type="ECO:0000313" key="1">
    <source>
        <dbReference type="EMBL" id="KAJ8022875.1"/>
    </source>
</evidence>
<dbReference type="AlphaFoldDB" id="A0A9Q0YK62"/>
<reference evidence="1" key="1">
    <citation type="submission" date="2021-10" db="EMBL/GenBank/DDBJ databases">
        <title>Tropical sea cucumber genome reveals ecological adaptation and Cuvierian tubules defense mechanism.</title>
        <authorList>
            <person name="Chen T."/>
        </authorList>
    </citation>
    <scope>NUCLEOTIDE SEQUENCE</scope>
    <source>
        <strain evidence="1">Nanhai2018</strain>
        <tissue evidence="1">Muscle</tissue>
    </source>
</reference>
<sequence length="133" mass="15137">MGSVLLNHGSKSHLRIIKTPFTFKTHSFVIVFLNSYTTNFSSMSPPAKIVMIKLRCESIEPRDFNSDSLRQAHSASPQFRHSLPGQGPTENGKIFPCGLSVHIVGTQLVCHIYTSWWYDFAPHRNNNHDRCYC</sequence>